<evidence type="ECO:0000313" key="2">
    <source>
        <dbReference type="EMBL" id="TSJ61180.1"/>
    </source>
</evidence>
<keyword evidence="3" id="KW-1185">Reference proteome</keyword>
<feature type="domain" description="Bacterial Ig-like" evidence="1">
    <location>
        <begin position="1"/>
        <end position="108"/>
    </location>
</feature>
<dbReference type="EMBL" id="VMHE01000028">
    <property type="protein sequence ID" value="TSJ61180.1"/>
    <property type="molecule type" value="Genomic_DNA"/>
</dbReference>
<evidence type="ECO:0000259" key="1">
    <source>
        <dbReference type="Pfam" id="PF20251"/>
    </source>
</evidence>
<reference evidence="2 3" key="1">
    <citation type="submission" date="2019-07" db="EMBL/GenBank/DDBJ databases">
        <title>Allobacillus sp. nov. SKP isolated from shrimp paste of Euphausiacea.</title>
        <authorList>
            <person name="Kanchanasin P."/>
            <person name="Tanasupawat S."/>
            <person name="Shi W."/>
            <person name="Wu L."/>
            <person name="Ma J."/>
        </authorList>
    </citation>
    <scope>NUCLEOTIDE SEQUENCE [LARGE SCALE GENOMIC DNA]</scope>
    <source>
        <strain evidence="2 3">SKP4-8</strain>
    </source>
</reference>
<dbReference type="InterPro" id="IPR046878">
    <property type="entry name" value="Big_14"/>
</dbReference>
<dbReference type="RefSeq" id="WP_144089464.1">
    <property type="nucleotide sequence ID" value="NZ_VMHE01000028.1"/>
</dbReference>
<evidence type="ECO:0000313" key="3">
    <source>
        <dbReference type="Proteomes" id="UP000316425"/>
    </source>
</evidence>
<dbReference type="Proteomes" id="UP000316425">
    <property type="component" value="Unassembled WGS sequence"/>
</dbReference>
<dbReference type="Pfam" id="PF20251">
    <property type="entry name" value="Big_14"/>
    <property type="match status" value="1"/>
</dbReference>
<dbReference type="AlphaFoldDB" id="A0A556P9Y8"/>
<sequence length="111" mass="12694">MTVKESSISTTGLTVIFENNSDEQGVYSEDFLLEEEVEGNWYEVPTIVDEYGFAEPGYELPPSKTEEFTVDWESLYGNLDSGNYRIIKSMANVREPGDYDDYYLAAQFTIE</sequence>
<accession>A0A556P9Y8</accession>
<gene>
    <name evidence="2" type="ORF">FPQ13_11435</name>
</gene>
<dbReference type="OrthoDB" id="9779098at2"/>
<name>A0A556P9Y8_9BACI</name>
<protein>
    <recommendedName>
        <fullName evidence="1">Bacterial Ig-like domain-containing protein</fullName>
    </recommendedName>
</protein>
<organism evidence="2 3">
    <name type="scientific">Allobacillus salarius</name>
    <dbReference type="NCBI Taxonomy" id="1955272"/>
    <lineage>
        <taxon>Bacteria</taxon>
        <taxon>Bacillati</taxon>
        <taxon>Bacillota</taxon>
        <taxon>Bacilli</taxon>
        <taxon>Bacillales</taxon>
        <taxon>Bacillaceae</taxon>
        <taxon>Allobacillus</taxon>
    </lineage>
</organism>
<comment type="caution">
    <text evidence="2">The sequence shown here is derived from an EMBL/GenBank/DDBJ whole genome shotgun (WGS) entry which is preliminary data.</text>
</comment>
<proteinExistence type="predicted"/>